<keyword evidence="3" id="KW-1185">Reference proteome</keyword>
<proteinExistence type="predicted"/>
<name>A0ABX9DR01_9BACT</name>
<dbReference type="EMBL" id="QLTQ01000023">
    <property type="protein sequence ID" value="RAS43506.1"/>
    <property type="molecule type" value="Genomic_DNA"/>
</dbReference>
<protein>
    <recommendedName>
        <fullName evidence="4">HNH endonuclease</fullName>
    </recommendedName>
</protein>
<evidence type="ECO:0000256" key="1">
    <source>
        <dbReference type="SAM" id="Coils"/>
    </source>
</evidence>
<evidence type="ECO:0008006" key="4">
    <source>
        <dbReference type="Google" id="ProtNLM"/>
    </source>
</evidence>
<feature type="coiled-coil region" evidence="1">
    <location>
        <begin position="85"/>
        <end position="112"/>
    </location>
</feature>
<reference evidence="2 3" key="1">
    <citation type="submission" date="2018-06" db="EMBL/GenBank/DDBJ databases">
        <title>Genomic Encyclopedia of Archaeal and Bacterial Type Strains, Phase II (KMG-II): from individual species to whole genera.</title>
        <authorList>
            <person name="Goeker M."/>
        </authorList>
    </citation>
    <scope>NUCLEOTIDE SEQUENCE [LARGE SCALE GENOMIC DNA]</scope>
    <source>
        <strain evidence="2 3">DSM 18710</strain>
    </source>
</reference>
<sequence>MAKTSSKVMISDFKVWLKGNGNLTQRSANSYISYLGESHNSLLRLGPKNKVYDYMDVIEQFYKAGDILYAVTVINNIIKRINNLRTRLLKELNNQRSALKKLNDQRSALKKLRVFLHYKRKNNVVDRTYLSKKNTNNPTSSTLDDIRDSFSKYSLDKIDGFNELIVFLGEEKFIKSVIESSFFFDKKIVDDQRNDIFKKLGEQPIPARKTTKTQSGIPGVGVNTKIGNLDIYQINGCNIPVKLDGDGNKQVRDIIEEKTGYTISSGKKCIFQNYIISHIWGEAYDPRYFTNLWNIVLVPAWANSLLDKNSDDEDSIEFKLKETFKKICVELYDLDAPQFSEEWDDMASRMGATSNEKITSNISKHPTYQISVIHEKNNGAGLPYGPKQVGRIILQNI</sequence>
<organism evidence="2 3">
    <name type="scientific">Prevotella pallens</name>
    <dbReference type="NCBI Taxonomy" id="60133"/>
    <lineage>
        <taxon>Bacteria</taxon>
        <taxon>Pseudomonadati</taxon>
        <taxon>Bacteroidota</taxon>
        <taxon>Bacteroidia</taxon>
        <taxon>Bacteroidales</taxon>
        <taxon>Prevotellaceae</taxon>
        <taxon>Prevotella</taxon>
    </lineage>
</organism>
<evidence type="ECO:0000313" key="2">
    <source>
        <dbReference type="EMBL" id="RAS43506.1"/>
    </source>
</evidence>
<dbReference type="Proteomes" id="UP000249852">
    <property type="component" value="Unassembled WGS sequence"/>
</dbReference>
<accession>A0ABX9DR01</accession>
<gene>
    <name evidence="2" type="ORF">BC673_12344</name>
</gene>
<comment type="caution">
    <text evidence="2">The sequence shown here is derived from an EMBL/GenBank/DDBJ whole genome shotgun (WGS) entry which is preliminary data.</text>
</comment>
<dbReference type="RefSeq" id="WP_006045499.1">
    <property type="nucleotide sequence ID" value="NZ_CAUSMA010000015.1"/>
</dbReference>
<evidence type="ECO:0000313" key="3">
    <source>
        <dbReference type="Proteomes" id="UP000249852"/>
    </source>
</evidence>
<keyword evidence="1" id="KW-0175">Coiled coil</keyword>